<accession>A0A4Y8SP55</accession>
<dbReference type="InterPro" id="IPR019847">
    <property type="entry name" value="Gliding_motility_assoc_GldN"/>
</dbReference>
<name>A0A4Y8SP55_9SPHI</name>
<gene>
    <name evidence="1" type="primary">gldN</name>
    <name evidence="1" type="ORF">E2R66_02680</name>
</gene>
<organism evidence="1 2">
    <name type="scientific">Mucilaginibacter psychrotolerans</name>
    <dbReference type="NCBI Taxonomy" id="1524096"/>
    <lineage>
        <taxon>Bacteria</taxon>
        <taxon>Pseudomonadati</taxon>
        <taxon>Bacteroidota</taxon>
        <taxon>Sphingobacteriia</taxon>
        <taxon>Sphingobacteriales</taxon>
        <taxon>Sphingobacteriaceae</taxon>
        <taxon>Mucilaginibacter</taxon>
    </lineage>
</organism>
<dbReference type="AlphaFoldDB" id="A0A4Y8SP55"/>
<dbReference type="Pfam" id="PF19841">
    <property type="entry name" value="GldN"/>
    <property type="match status" value="1"/>
</dbReference>
<sequence>MMRLLFLFAMLFIAGIIRAQIKPPTLTAPMADTAVIRKGVTQPQDGYYKKAVTFKPTELKPLPNVREADVLYAKRVWREIDTREKMNRYMNSPKQRLIDILMKAIDAGTLTAYDAQSAPNNINGDGFANPLSPIQARRKMADSTVVDIIDNKTGDKTGSKVVAGEFNPDSVVKFRVKEDWVFEKQRAVYVLRIIGIAPMVKVNVAGINTTYQPAFWINFEQAKKLLANTEVFDANNNATGLSYADVFFKRLFTSYIIKQSNDKDERIRNYAQGIDNIYESDRIKKRLMDWEIDVWVY</sequence>
<proteinExistence type="predicted"/>
<dbReference type="EMBL" id="SOZE01000002">
    <property type="protein sequence ID" value="TFF40176.1"/>
    <property type="molecule type" value="Genomic_DNA"/>
</dbReference>
<comment type="caution">
    <text evidence="1">The sequence shown here is derived from an EMBL/GenBank/DDBJ whole genome shotgun (WGS) entry which is preliminary data.</text>
</comment>
<dbReference type="OrthoDB" id="1141916at2"/>
<evidence type="ECO:0000313" key="1">
    <source>
        <dbReference type="EMBL" id="TFF40176.1"/>
    </source>
</evidence>
<reference evidence="1 2" key="1">
    <citation type="journal article" date="2017" name="Int. J. Syst. Evol. Microbiol.">
        <title>Mucilaginibacterpsychrotolerans sp. nov., isolated from peatlands.</title>
        <authorList>
            <person name="Deng Y."/>
            <person name="Shen L."/>
            <person name="Xu B."/>
            <person name="Liu Y."/>
            <person name="Gu Z."/>
            <person name="Liu H."/>
            <person name="Zhou Y."/>
        </authorList>
    </citation>
    <scope>NUCLEOTIDE SEQUENCE [LARGE SCALE GENOMIC DNA]</scope>
    <source>
        <strain evidence="1 2">NH7-4</strain>
    </source>
</reference>
<dbReference type="NCBIfam" id="TIGR03523">
    <property type="entry name" value="GldN"/>
    <property type="match status" value="1"/>
</dbReference>
<evidence type="ECO:0000313" key="2">
    <source>
        <dbReference type="Proteomes" id="UP000297540"/>
    </source>
</evidence>
<dbReference type="RefSeq" id="WP_133226619.1">
    <property type="nucleotide sequence ID" value="NZ_SOZE01000002.1"/>
</dbReference>
<protein>
    <submittedName>
        <fullName evidence="1">Gliding motility protein GldN</fullName>
    </submittedName>
</protein>
<dbReference type="Proteomes" id="UP000297540">
    <property type="component" value="Unassembled WGS sequence"/>
</dbReference>
<keyword evidence="2" id="KW-1185">Reference proteome</keyword>